<protein>
    <submittedName>
        <fullName evidence="1">Uncharacterized protein</fullName>
    </submittedName>
</protein>
<comment type="caution">
    <text evidence="1">The sequence shown here is derived from an EMBL/GenBank/DDBJ whole genome shotgun (WGS) entry which is preliminary data.</text>
</comment>
<keyword evidence="2" id="KW-1185">Reference proteome</keyword>
<accession>A0AAV5R3D3</accession>
<name>A0AAV5R3D3_PICKL</name>
<sequence length="90" mass="10493">MNSDGDNSIEAEIRNILIKFLFHSRGKSVVITDNKEKLHELYHNFKLLVNSDCSLLLFEDFNSKTSITDKFQNDFNKRVLITTENGIDIW</sequence>
<evidence type="ECO:0000313" key="2">
    <source>
        <dbReference type="Proteomes" id="UP001378960"/>
    </source>
</evidence>
<gene>
    <name evidence="1" type="ORF">DAPK24_022730</name>
</gene>
<dbReference type="AlphaFoldDB" id="A0AAV5R3D3"/>
<proteinExistence type="predicted"/>
<dbReference type="Proteomes" id="UP001378960">
    <property type="component" value="Unassembled WGS sequence"/>
</dbReference>
<organism evidence="1 2">
    <name type="scientific">Pichia kluyveri</name>
    <name type="common">Yeast</name>
    <dbReference type="NCBI Taxonomy" id="36015"/>
    <lineage>
        <taxon>Eukaryota</taxon>
        <taxon>Fungi</taxon>
        <taxon>Dikarya</taxon>
        <taxon>Ascomycota</taxon>
        <taxon>Saccharomycotina</taxon>
        <taxon>Pichiomycetes</taxon>
        <taxon>Pichiales</taxon>
        <taxon>Pichiaceae</taxon>
        <taxon>Pichia</taxon>
    </lineage>
</organism>
<dbReference type="EMBL" id="BTGB01000003">
    <property type="protein sequence ID" value="GMM45698.1"/>
    <property type="molecule type" value="Genomic_DNA"/>
</dbReference>
<reference evidence="1 2" key="1">
    <citation type="journal article" date="2023" name="Elife">
        <title>Identification of key yeast species and microbe-microbe interactions impacting larval growth of Drosophila in the wild.</title>
        <authorList>
            <person name="Mure A."/>
            <person name="Sugiura Y."/>
            <person name="Maeda R."/>
            <person name="Honda K."/>
            <person name="Sakurai N."/>
            <person name="Takahashi Y."/>
            <person name="Watada M."/>
            <person name="Katoh T."/>
            <person name="Gotoh A."/>
            <person name="Gotoh Y."/>
            <person name="Taniguchi I."/>
            <person name="Nakamura K."/>
            <person name="Hayashi T."/>
            <person name="Katayama T."/>
            <person name="Uemura T."/>
            <person name="Hattori Y."/>
        </authorList>
    </citation>
    <scope>NUCLEOTIDE SEQUENCE [LARGE SCALE GENOMIC DNA]</scope>
    <source>
        <strain evidence="1 2">PK-24</strain>
    </source>
</reference>
<evidence type="ECO:0000313" key="1">
    <source>
        <dbReference type="EMBL" id="GMM45698.1"/>
    </source>
</evidence>